<organism evidence="1 2">
    <name type="scientific">Levilactobacillus suantsaii</name>
    <dbReference type="NCBI Taxonomy" id="2292255"/>
    <lineage>
        <taxon>Bacteria</taxon>
        <taxon>Bacillati</taxon>
        <taxon>Bacillota</taxon>
        <taxon>Bacilli</taxon>
        <taxon>Lactobacillales</taxon>
        <taxon>Lactobacillaceae</taxon>
        <taxon>Levilactobacillus</taxon>
    </lineage>
</organism>
<protein>
    <submittedName>
        <fullName evidence="1">Uncharacterized protein</fullName>
    </submittedName>
</protein>
<sequence>MASNSDSIYNVLTYIHRHPNRVGFIAQRNSNVVSISVPDTVPVANPEIYFPTERLVVNRLNEDFLAMHGELLDDFFDRTTSSKPDYQNVWITTGYVAAQHAYLVELSFE</sequence>
<gene>
    <name evidence="1" type="ORF">DXH47_01540</name>
</gene>
<proteinExistence type="predicted"/>
<dbReference type="AlphaFoldDB" id="A0A4Q0VK71"/>
<dbReference type="EMBL" id="QXIL01000002">
    <property type="protein sequence ID" value="RXI79843.1"/>
    <property type="molecule type" value="Genomic_DNA"/>
</dbReference>
<reference evidence="1 2" key="1">
    <citation type="submission" date="2018-08" db="EMBL/GenBank/DDBJ databases">
        <title>Lactobacillus suantsai sp. nov., isolated from traditional fermented suan-tsai in Taiwan.</title>
        <authorList>
            <person name="Huang C.-H."/>
        </authorList>
    </citation>
    <scope>NUCLEOTIDE SEQUENCE [LARGE SCALE GENOMIC DNA]</scope>
    <source>
        <strain evidence="1 2">BCRC 12945</strain>
    </source>
</reference>
<dbReference type="RefSeq" id="WP_129031330.1">
    <property type="nucleotide sequence ID" value="NZ_CP059603.1"/>
</dbReference>
<dbReference type="OrthoDB" id="2248079at2"/>
<name>A0A4Q0VK71_9LACO</name>
<evidence type="ECO:0000313" key="1">
    <source>
        <dbReference type="EMBL" id="RXI79843.1"/>
    </source>
</evidence>
<evidence type="ECO:0000313" key="2">
    <source>
        <dbReference type="Proteomes" id="UP000290602"/>
    </source>
</evidence>
<accession>A0A4Q0VK71</accession>
<dbReference type="Proteomes" id="UP000290602">
    <property type="component" value="Unassembled WGS sequence"/>
</dbReference>
<comment type="caution">
    <text evidence="1">The sequence shown here is derived from an EMBL/GenBank/DDBJ whole genome shotgun (WGS) entry which is preliminary data.</text>
</comment>
<keyword evidence="2" id="KW-1185">Reference proteome</keyword>